<evidence type="ECO:0000313" key="3">
    <source>
        <dbReference type="Proteomes" id="UP000266723"/>
    </source>
</evidence>
<feature type="compositionally biased region" description="Low complexity" evidence="1">
    <location>
        <begin position="8"/>
        <end position="19"/>
    </location>
</feature>
<proteinExistence type="predicted"/>
<sequence>MSKLTEASPSLSPSNPTSLRETYVGYKTGKQILSSTEIQDQGLTRSRPKTKSEKGKQRPVHYKHAEMERLRTLVSIHPHEEVPNPDSDYKAPAPTSASILNTRPRAIEISGPHKQEYCDTSGLIQGACILHKTLVSIHPHEEVPNPDSDYKAPAPTSASILNTRPRAIEISGPHKQEYCDTSGLIQGACILHKKQHAARELDSDQFPNGRMRNPNKYR</sequence>
<gene>
    <name evidence="2" type="ORF">DY000_02022350</name>
</gene>
<feature type="region of interest" description="Disordered" evidence="1">
    <location>
        <begin position="34"/>
        <end position="61"/>
    </location>
</feature>
<feature type="compositionally biased region" description="Polar residues" evidence="1">
    <location>
        <begin position="34"/>
        <end position="44"/>
    </location>
</feature>
<name>A0ABQ7EKS0_BRACR</name>
<keyword evidence="3" id="KW-1185">Reference proteome</keyword>
<feature type="region of interest" description="Disordered" evidence="1">
    <location>
        <begin position="198"/>
        <end position="218"/>
    </location>
</feature>
<organism evidence="2 3">
    <name type="scientific">Brassica cretica</name>
    <name type="common">Mustard</name>
    <dbReference type="NCBI Taxonomy" id="69181"/>
    <lineage>
        <taxon>Eukaryota</taxon>
        <taxon>Viridiplantae</taxon>
        <taxon>Streptophyta</taxon>
        <taxon>Embryophyta</taxon>
        <taxon>Tracheophyta</taxon>
        <taxon>Spermatophyta</taxon>
        <taxon>Magnoliopsida</taxon>
        <taxon>eudicotyledons</taxon>
        <taxon>Gunneridae</taxon>
        <taxon>Pentapetalae</taxon>
        <taxon>rosids</taxon>
        <taxon>malvids</taxon>
        <taxon>Brassicales</taxon>
        <taxon>Brassicaceae</taxon>
        <taxon>Brassiceae</taxon>
        <taxon>Brassica</taxon>
    </lineage>
</organism>
<accession>A0ABQ7EKS0</accession>
<feature type="region of interest" description="Disordered" evidence="1">
    <location>
        <begin position="1"/>
        <end position="21"/>
    </location>
</feature>
<reference evidence="2 3" key="1">
    <citation type="journal article" date="2020" name="BMC Genomics">
        <title>Intraspecific diversification of the crop wild relative Brassica cretica Lam. using demographic model selection.</title>
        <authorList>
            <person name="Kioukis A."/>
            <person name="Michalopoulou V.A."/>
            <person name="Briers L."/>
            <person name="Pirintsos S."/>
            <person name="Studholme D.J."/>
            <person name="Pavlidis P."/>
            <person name="Sarris P.F."/>
        </authorList>
    </citation>
    <scope>NUCLEOTIDE SEQUENCE [LARGE SCALE GENOMIC DNA]</scope>
    <source>
        <strain evidence="3">cv. PFS-1207/04</strain>
    </source>
</reference>
<protein>
    <submittedName>
        <fullName evidence="2">Uncharacterized protein</fullName>
    </submittedName>
</protein>
<evidence type="ECO:0000256" key="1">
    <source>
        <dbReference type="SAM" id="MobiDB-lite"/>
    </source>
</evidence>
<evidence type="ECO:0000313" key="2">
    <source>
        <dbReference type="EMBL" id="KAF3597536.1"/>
    </source>
</evidence>
<comment type="caution">
    <text evidence="2">The sequence shown here is derived from an EMBL/GenBank/DDBJ whole genome shotgun (WGS) entry which is preliminary data.</text>
</comment>
<dbReference type="Proteomes" id="UP000266723">
    <property type="component" value="Unassembled WGS sequence"/>
</dbReference>
<dbReference type="EMBL" id="QGKV02000299">
    <property type="protein sequence ID" value="KAF3597536.1"/>
    <property type="molecule type" value="Genomic_DNA"/>
</dbReference>